<dbReference type="AlphaFoldDB" id="K6WT04"/>
<dbReference type="EMBL" id="BAHD01000017">
    <property type="protein sequence ID" value="GAB95227.1"/>
    <property type="molecule type" value="Genomic_DNA"/>
</dbReference>
<dbReference type="eggNOG" id="COG2350">
    <property type="taxonomic scope" value="Bacteria"/>
</dbReference>
<evidence type="ECO:0000313" key="4">
    <source>
        <dbReference type="Proteomes" id="UP000008366"/>
    </source>
</evidence>
<evidence type="ECO:0000256" key="1">
    <source>
        <dbReference type="ARBA" id="ARBA00007689"/>
    </source>
</evidence>
<comment type="caution">
    <text evidence="3">The sequence shown here is derived from an EMBL/GenBank/DDBJ whole genome shotgun (WGS) entry which is preliminary data.</text>
</comment>
<comment type="similarity">
    <text evidence="1">Belongs to the YciI family.</text>
</comment>
<proteinExistence type="inferred from homology"/>
<dbReference type="SUPFAM" id="SSF54909">
    <property type="entry name" value="Dimeric alpha+beta barrel"/>
    <property type="match status" value="1"/>
</dbReference>
<keyword evidence="4" id="KW-1185">Reference proteome</keyword>
<dbReference type="InterPro" id="IPR011008">
    <property type="entry name" value="Dimeric_a/b-barrel"/>
</dbReference>
<dbReference type="PANTHER" id="PTHR37828">
    <property type="entry name" value="GSR2449 PROTEIN"/>
    <property type="match status" value="1"/>
</dbReference>
<evidence type="ECO:0000259" key="2">
    <source>
        <dbReference type="Pfam" id="PF03795"/>
    </source>
</evidence>
<protein>
    <recommendedName>
        <fullName evidence="2">YCII-related domain-containing protein</fullName>
    </recommendedName>
</protein>
<accession>K6WT04</accession>
<dbReference type="InterPro" id="IPR005545">
    <property type="entry name" value="YCII"/>
</dbReference>
<name>K6WT04_9MICO</name>
<dbReference type="OrthoDB" id="8968203at2"/>
<evidence type="ECO:0000313" key="3">
    <source>
        <dbReference type="EMBL" id="GAB95227.1"/>
    </source>
</evidence>
<dbReference type="Proteomes" id="UP000008366">
    <property type="component" value="Unassembled WGS sequence"/>
</dbReference>
<sequence length="96" mass="10459">MSFYAVHYAYSSDSAALDELRPKHREFLRSLADSGSLRASGPYVGREPAALLLFRADSAQAVRDLLAGDPFQGAGLVERTEVSEWNPVIGVFADEV</sequence>
<dbReference type="RefSeq" id="WP_006591759.1">
    <property type="nucleotide sequence ID" value="NZ_BAHD01000017.1"/>
</dbReference>
<gene>
    <name evidence="3" type="ORF">KILIM_017_00730</name>
</gene>
<feature type="domain" description="YCII-related" evidence="2">
    <location>
        <begin position="3"/>
        <end position="86"/>
    </location>
</feature>
<dbReference type="Gene3D" id="3.30.70.1060">
    <property type="entry name" value="Dimeric alpha+beta barrel"/>
    <property type="match status" value="1"/>
</dbReference>
<reference evidence="3 4" key="1">
    <citation type="submission" date="2012-08" db="EMBL/GenBank/DDBJ databases">
        <title>Whole genome shotgun sequence of Kineosphaera limosa NBRC 100340.</title>
        <authorList>
            <person name="Yoshida I."/>
            <person name="Isaki S."/>
            <person name="Hosoyama A."/>
            <person name="Tsuchikane K."/>
            <person name="Katsumata H."/>
            <person name="Ando Y."/>
            <person name="Ohji S."/>
            <person name="Hamada M."/>
            <person name="Tamura T."/>
            <person name="Yamazoe A."/>
            <person name="Yamazaki S."/>
            <person name="Fujita N."/>
        </authorList>
    </citation>
    <scope>NUCLEOTIDE SEQUENCE [LARGE SCALE GENOMIC DNA]</scope>
    <source>
        <strain evidence="3 4">NBRC 100340</strain>
    </source>
</reference>
<dbReference type="STRING" id="1184609.KILIM_017_00730"/>
<dbReference type="PANTHER" id="PTHR37828:SF1">
    <property type="entry name" value="YCII-RELATED DOMAIN-CONTAINING PROTEIN"/>
    <property type="match status" value="1"/>
</dbReference>
<organism evidence="3 4">
    <name type="scientific">Kineosphaera limosa NBRC 100340</name>
    <dbReference type="NCBI Taxonomy" id="1184609"/>
    <lineage>
        <taxon>Bacteria</taxon>
        <taxon>Bacillati</taxon>
        <taxon>Actinomycetota</taxon>
        <taxon>Actinomycetes</taxon>
        <taxon>Micrococcales</taxon>
        <taxon>Dermatophilaceae</taxon>
        <taxon>Kineosphaera</taxon>
    </lineage>
</organism>
<dbReference type="Pfam" id="PF03795">
    <property type="entry name" value="YCII"/>
    <property type="match status" value="1"/>
</dbReference>